<keyword evidence="2" id="KW-1185">Reference proteome</keyword>
<protein>
    <submittedName>
        <fullName evidence="1">Uncharacterized protein</fullName>
    </submittedName>
</protein>
<name>A0ABW5ME79_9SPHI</name>
<dbReference type="RefSeq" id="WP_379074927.1">
    <property type="nucleotide sequence ID" value="NZ_JBHULL010000003.1"/>
</dbReference>
<sequence>MIKFDAAFGNQTRYIELMQPNGAGGDYVILIDRLYNGSINKTSDGWRVYFNSDQFTATDADILIDMIAHVE</sequence>
<dbReference type="Proteomes" id="UP001597461">
    <property type="component" value="Unassembled WGS sequence"/>
</dbReference>
<evidence type="ECO:0000313" key="2">
    <source>
        <dbReference type="Proteomes" id="UP001597461"/>
    </source>
</evidence>
<gene>
    <name evidence="1" type="ORF">ACFSR6_03385</name>
</gene>
<accession>A0ABW5ME79</accession>
<dbReference type="EMBL" id="JBHULL010000003">
    <property type="protein sequence ID" value="MFD2581517.1"/>
    <property type="molecule type" value="Genomic_DNA"/>
</dbReference>
<reference evidence="2" key="1">
    <citation type="journal article" date="2019" name="Int. J. Syst. Evol. Microbiol.">
        <title>The Global Catalogue of Microorganisms (GCM) 10K type strain sequencing project: providing services to taxonomists for standard genome sequencing and annotation.</title>
        <authorList>
            <consortium name="The Broad Institute Genomics Platform"/>
            <consortium name="The Broad Institute Genome Sequencing Center for Infectious Disease"/>
            <person name="Wu L."/>
            <person name="Ma J."/>
        </authorList>
    </citation>
    <scope>NUCLEOTIDE SEQUENCE [LARGE SCALE GENOMIC DNA]</scope>
    <source>
        <strain evidence="2">KCTC 42866</strain>
    </source>
</reference>
<comment type="caution">
    <text evidence="1">The sequence shown here is derived from an EMBL/GenBank/DDBJ whole genome shotgun (WGS) entry which is preliminary data.</text>
</comment>
<organism evidence="1 2">
    <name type="scientific">Pedobacter vanadiisoli</name>
    <dbReference type="NCBI Taxonomy" id="1761975"/>
    <lineage>
        <taxon>Bacteria</taxon>
        <taxon>Pseudomonadati</taxon>
        <taxon>Bacteroidota</taxon>
        <taxon>Sphingobacteriia</taxon>
        <taxon>Sphingobacteriales</taxon>
        <taxon>Sphingobacteriaceae</taxon>
        <taxon>Pedobacter</taxon>
    </lineage>
</organism>
<evidence type="ECO:0000313" key="1">
    <source>
        <dbReference type="EMBL" id="MFD2581517.1"/>
    </source>
</evidence>
<proteinExistence type="predicted"/>